<sequence length="66" mass="7385">MEIQDSRLGTLMQSGDSGGEIVQKDDLWQCLFGNVKQRGESRLTNAEKDVDRFLRGEAAERRASGQ</sequence>
<gene>
    <name evidence="1" type="ORF">PSALAMII_LOCUS2869</name>
</gene>
<name>A0A9W4NDC2_9EURO</name>
<evidence type="ECO:0000313" key="1">
    <source>
        <dbReference type="EMBL" id="CAG8342784.1"/>
    </source>
</evidence>
<dbReference type="EMBL" id="CAJVPD010000111">
    <property type="protein sequence ID" value="CAG8342784.1"/>
    <property type="molecule type" value="Genomic_DNA"/>
</dbReference>
<comment type="caution">
    <text evidence="1">The sequence shown here is derived from an EMBL/GenBank/DDBJ whole genome shotgun (WGS) entry which is preliminary data.</text>
</comment>
<protein>
    <submittedName>
        <fullName evidence="1">Uncharacterized protein</fullName>
    </submittedName>
</protein>
<proteinExistence type="predicted"/>
<dbReference type="OrthoDB" id="5330228at2759"/>
<organism evidence="1 2">
    <name type="scientific">Penicillium salamii</name>
    <dbReference type="NCBI Taxonomy" id="1612424"/>
    <lineage>
        <taxon>Eukaryota</taxon>
        <taxon>Fungi</taxon>
        <taxon>Dikarya</taxon>
        <taxon>Ascomycota</taxon>
        <taxon>Pezizomycotina</taxon>
        <taxon>Eurotiomycetes</taxon>
        <taxon>Eurotiomycetidae</taxon>
        <taxon>Eurotiales</taxon>
        <taxon>Aspergillaceae</taxon>
        <taxon>Penicillium</taxon>
    </lineage>
</organism>
<reference evidence="1" key="1">
    <citation type="submission" date="2021-07" db="EMBL/GenBank/DDBJ databases">
        <authorList>
            <person name="Branca A.L. A."/>
        </authorList>
    </citation>
    <scope>NUCLEOTIDE SEQUENCE</scope>
</reference>
<dbReference type="AlphaFoldDB" id="A0A9W4NDC2"/>
<accession>A0A9W4NDC2</accession>
<dbReference type="Proteomes" id="UP001152592">
    <property type="component" value="Unassembled WGS sequence"/>
</dbReference>
<evidence type="ECO:0000313" key="2">
    <source>
        <dbReference type="Proteomes" id="UP001152592"/>
    </source>
</evidence>